<organism evidence="2 3">
    <name type="scientific">Ostreococcus lucimarinus (strain CCE9901)</name>
    <dbReference type="NCBI Taxonomy" id="436017"/>
    <lineage>
        <taxon>Eukaryota</taxon>
        <taxon>Viridiplantae</taxon>
        <taxon>Chlorophyta</taxon>
        <taxon>Mamiellophyceae</taxon>
        <taxon>Mamiellales</taxon>
        <taxon>Bathycoccaceae</taxon>
        <taxon>Ostreococcus</taxon>
    </lineage>
</organism>
<dbReference type="Proteomes" id="UP000001568">
    <property type="component" value="Chromosome 4"/>
</dbReference>
<keyword evidence="3" id="KW-1185">Reference proteome</keyword>
<accession>A4RVZ6</accession>
<feature type="region of interest" description="Disordered" evidence="1">
    <location>
        <begin position="1"/>
        <end position="33"/>
    </location>
</feature>
<dbReference type="CDD" id="cd22852">
    <property type="entry name" value="SMN_C"/>
    <property type="match status" value="1"/>
</dbReference>
<evidence type="ECO:0000313" key="2">
    <source>
        <dbReference type="EMBL" id="ABO95529.1"/>
    </source>
</evidence>
<dbReference type="HOGENOM" id="CLU_2798520_0_0_1"/>
<evidence type="ECO:0000313" key="3">
    <source>
        <dbReference type="Proteomes" id="UP000001568"/>
    </source>
</evidence>
<dbReference type="RefSeq" id="XP_001417236.1">
    <property type="nucleotide sequence ID" value="XM_001417199.1"/>
</dbReference>
<proteinExistence type="predicted"/>
<dbReference type="OrthoDB" id="197400at2759"/>
<dbReference type="STRING" id="436017.A4RVZ6"/>
<dbReference type="AlphaFoldDB" id="A4RVZ6"/>
<evidence type="ECO:0000256" key="1">
    <source>
        <dbReference type="SAM" id="MobiDB-lite"/>
    </source>
</evidence>
<dbReference type="Gramene" id="ABO95529">
    <property type="protein sequence ID" value="ABO95529"/>
    <property type="gene ID" value="OSTLU_31159"/>
</dbReference>
<dbReference type="InterPro" id="IPR047313">
    <property type="entry name" value="SMN_C"/>
</dbReference>
<sequence length="68" mass="7573">MTPRGIRATPPRAPPDMTESALETARSYEDDGYDPDELANLLLSWYYAGYYTGSFSRQPPPQPSSYPG</sequence>
<dbReference type="GeneID" id="5001398"/>
<protein>
    <recommendedName>
        <fullName evidence="4">Survival motor neuron Tudor domain-containing protein</fullName>
    </recommendedName>
</protein>
<name>A4RVZ6_OSTLU</name>
<dbReference type="KEGG" id="olu:OSTLU_31159"/>
<dbReference type="EMBL" id="CP000584">
    <property type="protein sequence ID" value="ABO95529.1"/>
    <property type="molecule type" value="Genomic_DNA"/>
</dbReference>
<gene>
    <name evidence="2" type="ORF">OSTLU_31159</name>
</gene>
<evidence type="ECO:0008006" key="4">
    <source>
        <dbReference type="Google" id="ProtNLM"/>
    </source>
</evidence>
<reference evidence="2 3" key="1">
    <citation type="journal article" date="2007" name="Proc. Natl. Acad. Sci. U.S.A.">
        <title>The tiny eukaryote Ostreococcus provides genomic insights into the paradox of plankton speciation.</title>
        <authorList>
            <person name="Palenik B."/>
            <person name="Grimwood J."/>
            <person name="Aerts A."/>
            <person name="Rouze P."/>
            <person name="Salamov A."/>
            <person name="Putnam N."/>
            <person name="Dupont C."/>
            <person name="Jorgensen R."/>
            <person name="Derelle E."/>
            <person name="Rombauts S."/>
            <person name="Zhou K."/>
            <person name="Otillar R."/>
            <person name="Merchant S.S."/>
            <person name="Podell S."/>
            <person name="Gaasterland T."/>
            <person name="Napoli C."/>
            <person name="Gendler K."/>
            <person name="Manuell A."/>
            <person name="Tai V."/>
            <person name="Vallon O."/>
            <person name="Piganeau G."/>
            <person name="Jancek S."/>
            <person name="Heijde M."/>
            <person name="Jabbari K."/>
            <person name="Bowler C."/>
            <person name="Lohr M."/>
            <person name="Robbens S."/>
            <person name="Werner G."/>
            <person name="Dubchak I."/>
            <person name="Pazour G.J."/>
            <person name="Ren Q."/>
            <person name="Paulsen I."/>
            <person name="Delwiche C."/>
            <person name="Schmutz J."/>
            <person name="Rokhsar D."/>
            <person name="Van de Peer Y."/>
            <person name="Moreau H."/>
            <person name="Grigoriev I.V."/>
        </authorList>
    </citation>
    <scope>NUCLEOTIDE SEQUENCE [LARGE SCALE GENOMIC DNA]</scope>
    <source>
        <strain evidence="2 3">CCE9901</strain>
    </source>
</reference>